<feature type="domain" description="YknX-like C-terminal permuted SH3-like" evidence="2">
    <location>
        <begin position="276"/>
        <end position="343"/>
    </location>
</feature>
<comment type="similarity">
    <text evidence="1">Belongs to the membrane fusion protein (MFP) (TC 8.A.1) family.</text>
</comment>
<reference evidence="3 4" key="1">
    <citation type="submission" date="2015-11" db="EMBL/GenBank/DDBJ databases">
        <title>Genomic analysis of 38 Legionella species identifies large and diverse effector repertoires.</title>
        <authorList>
            <person name="Burstein D."/>
            <person name="Amaro F."/>
            <person name="Zusman T."/>
            <person name="Lifshitz Z."/>
            <person name="Cohen O."/>
            <person name="Gilbert J.A."/>
            <person name="Pupko T."/>
            <person name="Shuman H.A."/>
            <person name="Segal G."/>
        </authorList>
    </citation>
    <scope>NUCLEOTIDE SEQUENCE [LARGE SCALE GENOMIC DNA]</scope>
    <source>
        <strain evidence="3 4">CDC#1442-AUS-E</strain>
    </source>
</reference>
<dbReference type="PANTHER" id="PTHR30469:SF33">
    <property type="entry name" value="SLR1207 PROTEIN"/>
    <property type="match status" value="1"/>
</dbReference>
<evidence type="ECO:0000259" key="2">
    <source>
        <dbReference type="Pfam" id="PF25989"/>
    </source>
</evidence>
<dbReference type="Gene3D" id="2.40.50.100">
    <property type="match status" value="1"/>
</dbReference>
<gene>
    <name evidence="3" type="ORF">Lqui_1898</name>
</gene>
<dbReference type="InterPro" id="IPR006143">
    <property type="entry name" value="RND_pump_MFP"/>
</dbReference>
<comment type="caution">
    <text evidence="3">The sequence shown here is derived from an EMBL/GenBank/DDBJ whole genome shotgun (WGS) entry which is preliminary data.</text>
</comment>
<dbReference type="Pfam" id="PF25989">
    <property type="entry name" value="YknX_C"/>
    <property type="match status" value="1"/>
</dbReference>
<proteinExistence type="inferred from homology"/>
<dbReference type="InterPro" id="IPR058637">
    <property type="entry name" value="YknX-like_C"/>
</dbReference>
<name>A0A0W0XY34_9GAMM</name>
<keyword evidence="4" id="KW-1185">Reference proteome</keyword>
<dbReference type="PATRIC" id="fig|45073.5.peg.2005"/>
<dbReference type="Gene3D" id="1.10.287.470">
    <property type="entry name" value="Helix hairpin bin"/>
    <property type="match status" value="1"/>
</dbReference>
<dbReference type="AlphaFoldDB" id="A0A0W0XY34"/>
<protein>
    <submittedName>
        <fullName evidence="3">Efflux protein</fullName>
    </submittedName>
</protein>
<evidence type="ECO:0000256" key="1">
    <source>
        <dbReference type="ARBA" id="ARBA00009477"/>
    </source>
</evidence>
<dbReference type="RefSeq" id="WP_065236164.1">
    <property type="nucleotide sequence ID" value="NZ_CAAAIK010000016.1"/>
</dbReference>
<dbReference type="Gene3D" id="2.40.30.170">
    <property type="match status" value="1"/>
</dbReference>
<dbReference type="PANTHER" id="PTHR30469">
    <property type="entry name" value="MULTIDRUG RESISTANCE PROTEIN MDTA"/>
    <property type="match status" value="1"/>
</dbReference>
<accession>A0A0W0XY34</accession>
<evidence type="ECO:0000313" key="4">
    <source>
        <dbReference type="Proteomes" id="UP000054618"/>
    </source>
</evidence>
<dbReference type="STRING" id="45073.Lqui_1898"/>
<sequence>MMANFRVKPIRLTKKHILFVILSLVIIAYWLFHTSSAKDNSNPVKVVETLTLKKADIHETIHLLGTIRPKHVAVLTAKGSGILDIMANPGETISKNGLIAKIDNPDNEKSLQLSETAEQIARQQYQRLADPALIKKGYVSPKEADEQKQIWLTAQKELAQAKLDLDNLRFYAPFDGVIGVYKKREGMQVTQGDAIVTIYDPKSLAVDIDLPCSTLPTIRVGQPVKLLNRNYKLSHVQAMLDEETHMCPADIDIVCKDCLIGSTVELDLLVREQKNVIVVPSSAIFLRNGAPFVYILDNGKIKLASIKTGLKDKSTVEITEGLQEGQKLIIKGQERLYPGMSVSEFKPQPTKNASL</sequence>
<dbReference type="Proteomes" id="UP000054618">
    <property type="component" value="Unassembled WGS sequence"/>
</dbReference>
<dbReference type="GO" id="GO:0015562">
    <property type="term" value="F:efflux transmembrane transporter activity"/>
    <property type="evidence" value="ECO:0007669"/>
    <property type="project" value="TreeGrafter"/>
</dbReference>
<dbReference type="Gene3D" id="2.40.420.20">
    <property type="match status" value="1"/>
</dbReference>
<organism evidence="3 4">
    <name type="scientific">Legionella quinlivanii</name>
    <dbReference type="NCBI Taxonomy" id="45073"/>
    <lineage>
        <taxon>Bacteria</taxon>
        <taxon>Pseudomonadati</taxon>
        <taxon>Pseudomonadota</taxon>
        <taxon>Gammaproteobacteria</taxon>
        <taxon>Legionellales</taxon>
        <taxon>Legionellaceae</taxon>
        <taxon>Legionella</taxon>
    </lineage>
</organism>
<evidence type="ECO:0000313" key="3">
    <source>
        <dbReference type="EMBL" id="KTD49687.1"/>
    </source>
</evidence>
<dbReference type="EMBL" id="LNYS01000010">
    <property type="protein sequence ID" value="KTD49687.1"/>
    <property type="molecule type" value="Genomic_DNA"/>
</dbReference>
<dbReference type="NCBIfam" id="TIGR01730">
    <property type="entry name" value="RND_mfp"/>
    <property type="match status" value="1"/>
</dbReference>
<dbReference type="SUPFAM" id="SSF111369">
    <property type="entry name" value="HlyD-like secretion proteins"/>
    <property type="match status" value="1"/>
</dbReference>
<dbReference type="GO" id="GO:1990281">
    <property type="term" value="C:efflux pump complex"/>
    <property type="evidence" value="ECO:0007669"/>
    <property type="project" value="TreeGrafter"/>
</dbReference>